<dbReference type="OrthoDB" id="1467713at2"/>
<dbReference type="Proteomes" id="UP000198432">
    <property type="component" value="Unassembled WGS sequence"/>
</dbReference>
<proteinExistence type="predicted"/>
<name>A0A239B263_9BACT</name>
<dbReference type="EMBL" id="FZOQ01000001">
    <property type="protein sequence ID" value="SNS01900.1"/>
    <property type="molecule type" value="Genomic_DNA"/>
</dbReference>
<gene>
    <name evidence="1" type="ORF">SAMN06296052_10196</name>
</gene>
<reference evidence="2" key="1">
    <citation type="submission" date="2017-06" db="EMBL/GenBank/DDBJ databases">
        <authorList>
            <person name="Varghese N."/>
            <person name="Submissions S."/>
        </authorList>
    </citation>
    <scope>NUCLEOTIDE SEQUENCE [LARGE SCALE GENOMIC DNA]</scope>
    <source>
        <strain evidence="2">NKM1</strain>
    </source>
</reference>
<protein>
    <submittedName>
        <fullName evidence="1">Uncharacterized protein</fullName>
    </submittedName>
</protein>
<dbReference type="AlphaFoldDB" id="A0A239B263"/>
<keyword evidence="2" id="KW-1185">Reference proteome</keyword>
<evidence type="ECO:0000313" key="1">
    <source>
        <dbReference type="EMBL" id="SNS01900.1"/>
    </source>
</evidence>
<accession>A0A239B263</accession>
<dbReference type="RefSeq" id="WP_089317202.1">
    <property type="nucleotide sequence ID" value="NZ_FZOQ01000001.1"/>
</dbReference>
<evidence type="ECO:0000313" key="2">
    <source>
        <dbReference type="Proteomes" id="UP000198432"/>
    </source>
</evidence>
<sequence>MRVVADIPNPNMKVTLLAWNGKYLIKLEKGSFEQTYKIGEMDVMGDEGAKALLDEEFMEATLNRFNDMRDAFVSTIRRNG</sequence>
<organism evidence="1 2">
    <name type="scientific">Pontibacter ummariensis</name>
    <dbReference type="NCBI Taxonomy" id="1610492"/>
    <lineage>
        <taxon>Bacteria</taxon>
        <taxon>Pseudomonadati</taxon>
        <taxon>Bacteroidota</taxon>
        <taxon>Cytophagia</taxon>
        <taxon>Cytophagales</taxon>
        <taxon>Hymenobacteraceae</taxon>
        <taxon>Pontibacter</taxon>
    </lineage>
</organism>